<name>A0ABS5BYN2_9BACT</name>
<protein>
    <submittedName>
        <fullName evidence="2">Phage portal protein</fullName>
    </submittedName>
</protein>
<dbReference type="Pfam" id="PF04860">
    <property type="entry name" value="Phage_portal"/>
    <property type="match status" value="1"/>
</dbReference>
<gene>
    <name evidence="2" type="ORF">J8F10_24160</name>
</gene>
<dbReference type="Gene3D" id="1.20.1270.210">
    <property type="match status" value="1"/>
</dbReference>
<evidence type="ECO:0000313" key="3">
    <source>
        <dbReference type="Proteomes" id="UP000676565"/>
    </source>
</evidence>
<evidence type="ECO:0000256" key="1">
    <source>
        <dbReference type="SAM" id="MobiDB-lite"/>
    </source>
</evidence>
<dbReference type="InterPro" id="IPR006427">
    <property type="entry name" value="Portal_HK97"/>
</dbReference>
<accession>A0ABS5BYN2</accession>
<dbReference type="NCBIfam" id="TIGR01537">
    <property type="entry name" value="portal_HK97"/>
    <property type="match status" value="1"/>
</dbReference>
<sequence length="458" mass="50093">MIWPFSRKAAPTPPEKKNYGTVLTVARMTAPPSYSYDRMASEGYGQNPVVRRCVDMISTSVASIELVLFRQKDGELERVERFEEPDTSPAMQLLTLMDRPNPLQSGKEFLRHLTSYYCLSGNAFVLGNFGLNGRQKIPLGLDLLLPKCVQVMAPDSGIMPRAYRYRTGANDFIEYPVDQLTGRSSVLHLKTFNPLSPWYGLASLEAAALAVDQHNAGSQWNYSLLKNGAKPDGALVVKNQDGGQGSLTDEQYNRLKAMIDQQFSGSSNAGRPLLLEGGLEWQEMSMNPKDADFLNGKHAAASDIAMAFGVPPQLIGIPGSLTYANMEQANQAFWNGTVLTTLGVELEALNRWLVPLYGDDLFLWYDPDTIDALEPLRAAKSDRLNKASFLTPNEKREGAGYDKLDSEMADTLLVPSSTVPLDLLGAMDLSEPGSPADPSPQPEPAPAPEPAPQPEPAE</sequence>
<comment type="caution">
    <text evidence="2">The sequence shown here is derived from an EMBL/GenBank/DDBJ whole genome shotgun (WGS) entry which is preliminary data.</text>
</comment>
<reference evidence="2 3" key="1">
    <citation type="submission" date="2021-04" db="EMBL/GenBank/DDBJ databases">
        <authorList>
            <person name="Ivanova A."/>
        </authorList>
    </citation>
    <scope>NUCLEOTIDE SEQUENCE [LARGE SCALE GENOMIC DNA]</scope>
    <source>
        <strain evidence="2 3">G18</strain>
    </source>
</reference>
<proteinExistence type="predicted"/>
<dbReference type="InterPro" id="IPR006944">
    <property type="entry name" value="Phage/GTA_portal"/>
</dbReference>
<dbReference type="RefSeq" id="WP_210658259.1">
    <property type="nucleotide sequence ID" value="NZ_JAGKQQ010000001.1"/>
</dbReference>
<feature type="region of interest" description="Disordered" evidence="1">
    <location>
        <begin position="423"/>
        <end position="458"/>
    </location>
</feature>
<keyword evidence="3" id="KW-1185">Reference proteome</keyword>
<dbReference type="Proteomes" id="UP000676565">
    <property type="component" value="Unassembled WGS sequence"/>
</dbReference>
<organism evidence="2 3">
    <name type="scientific">Gemmata palustris</name>
    <dbReference type="NCBI Taxonomy" id="2822762"/>
    <lineage>
        <taxon>Bacteria</taxon>
        <taxon>Pseudomonadati</taxon>
        <taxon>Planctomycetota</taxon>
        <taxon>Planctomycetia</taxon>
        <taxon>Gemmatales</taxon>
        <taxon>Gemmataceae</taxon>
        <taxon>Gemmata</taxon>
    </lineage>
</organism>
<feature type="compositionally biased region" description="Pro residues" evidence="1">
    <location>
        <begin position="435"/>
        <end position="458"/>
    </location>
</feature>
<dbReference type="EMBL" id="JAGKQQ010000001">
    <property type="protein sequence ID" value="MBP3958355.1"/>
    <property type="molecule type" value="Genomic_DNA"/>
</dbReference>
<evidence type="ECO:0000313" key="2">
    <source>
        <dbReference type="EMBL" id="MBP3958355.1"/>
    </source>
</evidence>